<dbReference type="Proteomes" id="UP000313390">
    <property type="component" value="Unassembled WGS sequence"/>
</dbReference>
<dbReference type="RefSeq" id="WP_140019599.1">
    <property type="nucleotide sequence ID" value="NZ_JACIEX010000002.1"/>
</dbReference>
<evidence type="ECO:0000313" key="3">
    <source>
        <dbReference type="Proteomes" id="UP000313390"/>
    </source>
</evidence>
<proteinExistence type="predicted"/>
<protein>
    <submittedName>
        <fullName evidence="2">Uncharacterized protein</fullName>
    </submittedName>
</protein>
<accession>A0A5C5CT44</accession>
<reference evidence="1 4" key="3">
    <citation type="submission" date="2020-08" db="EMBL/GenBank/DDBJ databases">
        <title>Genomic Encyclopedia of Type Strains, Phase IV (KMG-IV): sequencing the most valuable type-strain genomes for metagenomic binning, comparative biology and taxonomic classification.</title>
        <authorList>
            <person name="Goeker M."/>
        </authorList>
    </citation>
    <scope>NUCLEOTIDE SEQUENCE [LARGE SCALE GENOMIC DNA]</scope>
    <source>
        <strain evidence="1 4">DSM 23868</strain>
    </source>
</reference>
<keyword evidence="4" id="KW-1185">Reference proteome</keyword>
<dbReference type="Proteomes" id="UP000553980">
    <property type="component" value="Unassembled WGS sequence"/>
</dbReference>
<dbReference type="AlphaFoldDB" id="A0A5C5CT44"/>
<reference evidence="2 3" key="1">
    <citation type="journal article" date="2011" name="Int. J. Syst. Evol. Microbiol.">
        <title>Ochrobactrum pecoris sp. nov., isolated from farm animals.</title>
        <authorList>
            <person name="Kampfer P."/>
            <person name="Huber B."/>
            <person name="Busse H.J."/>
            <person name="Scholz H.C."/>
            <person name="Tomaso H."/>
            <person name="Hotzel H."/>
            <person name="Melzer F."/>
        </authorList>
    </citation>
    <scope>NUCLEOTIDE SEQUENCE [LARGE SCALE GENOMIC DNA]</scope>
    <source>
        <strain evidence="2 3">08RB2639</strain>
    </source>
</reference>
<dbReference type="EMBL" id="JACIEX010000002">
    <property type="protein sequence ID" value="MBB4092640.1"/>
    <property type="molecule type" value="Genomic_DNA"/>
</dbReference>
<dbReference type="OrthoDB" id="8451498at2"/>
<reference evidence="2" key="2">
    <citation type="submission" date="2019-06" db="EMBL/GenBank/DDBJ databases">
        <authorList>
            <person name="Hu M."/>
        </authorList>
    </citation>
    <scope>NUCLEOTIDE SEQUENCE</scope>
    <source>
        <strain evidence="2">08RB2639</strain>
    </source>
</reference>
<organism evidence="2 3">
    <name type="scientific">Brucella pecoris</name>
    <dbReference type="NCBI Taxonomy" id="867683"/>
    <lineage>
        <taxon>Bacteria</taxon>
        <taxon>Pseudomonadati</taxon>
        <taxon>Pseudomonadota</taxon>
        <taxon>Alphaproteobacteria</taxon>
        <taxon>Hyphomicrobiales</taxon>
        <taxon>Brucellaceae</taxon>
        <taxon>Brucella/Ochrobactrum group</taxon>
        <taxon>Brucella</taxon>
    </lineage>
</organism>
<evidence type="ECO:0000313" key="4">
    <source>
        <dbReference type="Proteomes" id="UP000553980"/>
    </source>
</evidence>
<evidence type="ECO:0000313" key="1">
    <source>
        <dbReference type="EMBL" id="MBB4092640.1"/>
    </source>
</evidence>
<evidence type="ECO:0000313" key="2">
    <source>
        <dbReference type="EMBL" id="TNV14463.1"/>
    </source>
</evidence>
<dbReference type="EMBL" id="VEWK01000002">
    <property type="protein sequence ID" value="TNV14463.1"/>
    <property type="molecule type" value="Genomic_DNA"/>
</dbReference>
<sequence length="88" mass="10142">MTAVSALVEQWIASHGGPRRFECGVRSGFDATQYELLGFGVEVRRKGNRFAVKRVDGRWQVMGWEKLAELRDDFRQLHGREPLRRIGP</sequence>
<comment type="caution">
    <text evidence="2">The sequence shown here is derived from an EMBL/GenBank/DDBJ whole genome shotgun (WGS) entry which is preliminary data.</text>
</comment>
<name>A0A5C5CT44_9HYPH</name>
<gene>
    <name evidence="2" type="ORF">FIB18_04320</name>
    <name evidence="1" type="ORF">GGQ79_001125</name>
</gene>